<dbReference type="Proteomes" id="UP001293254">
    <property type="component" value="Unassembled WGS sequence"/>
</dbReference>
<comment type="caution">
    <text evidence="1">The sequence shown here is derived from an EMBL/GenBank/DDBJ whole genome shotgun (WGS) entry which is preliminary data.</text>
</comment>
<reference evidence="1" key="1">
    <citation type="submission" date="2020-06" db="EMBL/GenBank/DDBJ databases">
        <authorList>
            <person name="Li T."/>
            <person name="Hu X."/>
            <person name="Zhang T."/>
            <person name="Song X."/>
            <person name="Zhang H."/>
            <person name="Dai N."/>
            <person name="Sheng W."/>
            <person name="Hou X."/>
            <person name="Wei L."/>
        </authorList>
    </citation>
    <scope>NUCLEOTIDE SEQUENCE</scope>
    <source>
        <strain evidence="1">3651</strain>
        <tissue evidence="1">Leaf</tissue>
    </source>
</reference>
<dbReference type="AlphaFoldDB" id="A0AAE1XIG8"/>
<gene>
    <name evidence="1" type="ORF">Salat_2979200</name>
</gene>
<proteinExistence type="predicted"/>
<organism evidence="1 2">
    <name type="scientific">Sesamum alatum</name>
    <dbReference type="NCBI Taxonomy" id="300844"/>
    <lineage>
        <taxon>Eukaryota</taxon>
        <taxon>Viridiplantae</taxon>
        <taxon>Streptophyta</taxon>
        <taxon>Embryophyta</taxon>
        <taxon>Tracheophyta</taxon>
        <taxon>Spermatophyta</taxon>
        <taxon>Magnoliopsida</taxon>
        <taxon>eudicotyledons</taxon>
        <taxon>Gunneridae</taxon>
        <taxon>Pentapetalae</taxon>
        <taxon>asterids</taxon>
        <taxon>lamiids</taxon>
        <taxon>Lamiales</taxon>
        <taxon>Pedaliaceae</taxon>
        <taxon>Sesamum</taxon>
    </lineage>
</organism>
<keyword evidence="2" id="KW-1185">Reference proteome</keyword>
<evidence type="ECO:0000313" key="1">
    <source>
        <dbReference type="EMBL" id="KAK4411988.1"/>
    </source>
</evidence>
<accession>A0AAE1XIG8</accession>
<name>A0AAE1XIG8_9LAMI</name>
<dbReference type="EMBL" id="JACGWO010000050">
    <property type="protein sequence ID" value="KAK4411988.1"/>
    <property type="molecule type" value="Genomic_DNA"/>
</dbReference>
<evidence type="ECO:0000313" key="2">
    <source>
        <dbReference type="Proteomes" id="UP001293254"/>
    </source>
</evidence>
<reference evidence="1" key="2">
    <citation type="journal article" date="2024" name="Plant">
        <title>Genomic evolution and insights into agronomic trait innovations of Sesamum species.</title>
        <authorList>
            <person name="Miao H."/>
            <person name="Wang L."/>
            <person name="Qu L."/>
            <person name="Liu H."/>
            <person name="Sun Y."/>
            <person name="Le M."/>
            <person name="Wang Q."/>
            <person name="Wei S."/>
            <person name="Zheng Y."/>
            <person name="Lin W."/>
            <person name="Duan Y."/>
            <person name="Cao H."/>
            <person name="Xiong S."/>
            <person name="Wang X."/>
            <person name="Wei L."/>
            <person name="Li C."/>
            <person name="Ma Q."/>
            <person name="Ju M."/>
            <person name="Zhao R."/>
            <person name="Li G."/>
            <person name="Mu C."/>
            <person name="Tian Q."/>
            <person name="Mei H."/>
            <person name="Zhang T."/>
            <person name="Gao T."/>
            <person name="Zhang H."/>
        </authorList>
    </citation>
    <scope>NUCLEOTIDE SEQUENCE</scope>
    <source>
        <strain evidence="1">3651</strain>
    </source>
</reference>
<sequence length="196" mass="22392">MAGRSPVDSNFSGTKDTSTRLIESSSTIIQRTDLVIGRERAARNWRAIDWLSCLQRVQIETKKSYRGSAEFAKRFRIHGLETGFSPVYIRCLMNEHLSSIWPCCFTAHVPCEEVLHSLQSGLGGAGYRALTRLDHHRSKHYARVGTVYTKSLYPRGSLELWLGRGRFLNPYLRGLILDLLRSEIKPKEKTWGVVRL</sequence>
<protein>
    <submittedName>
        <fullName evidence="1">Uncharacterized protein</fullName>
    </submittedName>
</protein>